<reference evidence="1" key="1">
    <citation type="submission" date="2022-04" db="EMBL/GenBank/DDBJ databases">
        <title>Carnegiea gigantea Genome sequencing and assembly v2.</title>
        <authorList>
            <person name="Copetti D."/>
            <person name="Sanderson M.J."/>
            <person name="Burquez A."/>
            <person name="Wojciechowski M.F."/>
        </authorList>
    </citation>
    <scope>NUCLEOTIDE SEQUENCE</scope>
    <source>
        <strain evidence="1">SGP5-SGP5p</strain>
        <tissue evidence="1">Aerial part</tissue>
    </source>
</reference>
<dbReference type="EMBL" id="JAKOGI010003441">
    <property type="protein sequence ID" value="KAJ8420427.1"/>
    <property type="molecule type" value="Genomic_DNA"/>
</dbReference>
<protein>
    <submittedName>
        <fullName evidence="1">Uncharacterized protein</fullName>
    </submittedName>
</protein>
<organism evidence="1 2">
    <name type="scientific">Carnegiea gigantea</name>
    <dbReference type="NCBI Taxonomy" id="171969"/>
    <lineage>
        <taxon>Eukaryota</taxon>
        <taxon>Viridiplantae</taxon>
        <taxon>Streptophyta</taxon>
        <taxon>Embryophyta</taxon>
        <taxon>Tracheophyta</taxon>
        <taxon>Spermatophyta</taxon>
        <taxon>Magnoliopsida</taxon>
        <taxon>eudicotyledons</taxon>
        <taxon>Gunneridae</taxon>
        <taxon>Pentapetalae</taxon>
        <taxon>Caryophyllales</taxon>
        <taxon>Cactineae</taxon>
        <taxon>Cactaceae</taxon>
        <taxon>Cactoideae</taxon>
        <taxon>Echinocereeae</taxon>
        <taxon>Carnegiea</taxon>
    </lineage>
</organism>
<sequence length="172" mass="19340">MKRNITVKVLKMKALFRDGRATTNLIVTSNRWLAKVMTELEELILGAHSPLKRVRKVANELVSDTLIRDRPKRSNSRTPKTQGLLIHIDTIEKHFMGSRDKFTIPSFSLGVSQEEKKLLPEGVVVVDLHSDSLATAVQVINCDVEDVVTLCMTTSTQRINNCCCWVVLLVVL</sequence>
<dbReference type="AlphaFoldDB" id="A0A9Q1GGM3"/>
<proteinExistence type="predicted"/>
<keyword evidence="2" id="KW-1185">Reference proteome</keyword>
<gene>
    <name evidence="1" type="ORF">Cgig2_014306</name>
</gene>
<evidence type="ECO:0000313" key="1">
    <source>
        <dbReference type="EMBL" id="KAJ8420427.1"/>
    </source>
</evidence>
<evidence type="ECO:0000313" key="2">
    <source>
        <dbReference type="Proteomes" id="UP001153076"/>
    </source>
</evidence>
<accession>A0A9Q1GGM3</accession>
<comment type="caution">
    <text evidence="1">The sequence shown here is derived from an EMBL/GenBank/DDBJ whole genome shotgun (WGS) entry which is preliminary data.</text>
</comment>
<dbReference type="Proteomes" id="UP001153076">
    <property type="component" value="Unassembled WGS sequence"/>
</dbReference>
<name>A0A9Q1GGM3_9CARY</name>